<dbReference type="PROSITE" id="PS51419">
    <property type="entry name" value="RAB"/>
    <property type="match status" value="1"/>
</dbReference>
<sequence length="76" mass="8451">MVLCGNKCDLEPQRQVTKVEAETVAKNWAVPFYETSALARINVEEAFYALVREIRKEVNVKKGPVKKGKGGGCKIL</sequence>
<dbReference type="EMBL" id="GIBP01012349">
    <property type="protein sequence ID" value="NDV41318.1"/>
    <property type="molecule type" value="Transcribed_RNA"/>
</dbReference>
<dbReference type="PROSITE" id="PS51421">
    <property type="entry name" value="RAS"/>
    <property type="match status" value="1"/>
</dbReference>
<dbReference type="AlphaFoldDB" id="A0A6B2LX63"/>
<proteinExistence type="predicted"/>
<dbReference type="PANTHER" id="PTHR24070">
    <property type="entry name" value="RAS, DI-RAS, AND RHEB FAMILY MEMBERS OF SMALL GTPASE SUPERFAMILY"/>
    <property type="match status" value="1"/>
</dbReference>
<reference evidence="3" key="1">
    <citation type="journal article" date="2020" name="J. Eukaryot. Microbiol.">
        <title>De novo Sequencing, Assembly and Annotation of the Transcriptome for the Free-Living Testate Amoeba Arcella intermedia.</title>
        <authorList>
            <person name="Ribeiro G.M."/>
            <person name="Porfirio-Sousa A.L."/>
            <person name="Maurer-Alcala X.X."/>
            <person name="Katz L.A."/>
            <person name="Lahr D.J.G."/>
        </authorList>
    </citation>
    <scope>NUCLEOTIDE SEQUENCE</scope>
</reference>
<accession>A0A6B2LX63</accession>
<keyword evidence="1" id="KW-0547">Nucleotide-binding</keyword>
<evidence type="ECO:0000256" key="2">
    <source>
        <dbReference type="ARBA" id="ARBA00023134"/>
    </source>
</evidence>
<dbReference type="InterPro" id="IPR027417">
    <property type="entry name" value="P-loop_NTPase"/>
</dbReference>
<dbReference type="Pfam" id="PF00071">
    <property type="entry name" value="Ras"/>
    <property type="match status" value="1"/>
</dbReference>
<protein>
    <submittedName>
        <fullName evidence="3">Uncharacterized protein</fullName>
    </submittedName>
</protein>
<dbReference type="InterPro" id="IPR020849">
    <property type="entry name" value="Small_GTPase_Ras-type"/>
</dbReference>
<dbReference type="InterPro" id="IPR001806">
    <property type="entry name" value="Small_GTPase"/>
</dbReference>
<dbReference type="GO" id="GO:0007165">
    <property type="term" value="P:signal transduction"/>
    <property type="evidence" value="ECO:0007669"/>
    <property type="project" value="InterPro"/>
</dbReference>
<dbReference type="GO" id="GO:0005525">
    <property type="term" value="F:GTP binding"/>
    <property type="evidence" value="ECO:0007669"/>
    <property type="project" value="UniProtKB-KW"/>
</dbReference>
<dbReference type="SUPFAM" id="SSF52540">
    <property type="entry name" value="P-loop containing nucleoside triphosphate hydrolases"/>
    <property type="match status" value="1"/>
</dbReference>
<dbReference type="GO" id="GO:0016020">
    <property type="term" value="C:membrane"/>
    <property type="evidence" value="ECO:0007669"/>
    <property type="project" value="InterPro"/>
</dbReference>
<keyword evidence="2" id="KW-0342">GTP-binding</keyword>
<dbReference type="Gene3D" id="3.40.50.300">
    <property type="entry name" value="P-loop containing nucleotide triphosphate hydrolases"/>
    <property type="match status" value="1"/>
</dbReference>
<organism evidence="3">
    <name type="scientific">Arcella intermedia</name>
    <dbReference type="NCBI Taxonomy" id="1963864"/>
    <lineage>
        <taxon>Eukaryota</taxon>
        <taxon>Amoebozoa</taxon>
        <taxon>Tubulinea</taxon>
        <taxon>Elardia</taxon>
        <taxon>Arcellinida</taxon>
        <taxon>Sphaerothecina</taxon>
        <taxon>Arcellidae</taxon>
        <taxon>Arcella</taxon>
    </lineage>
</organism>
<dbReference type="GO" id="GO:0003924">
    <property type="term" value="F:GTPase activity"/>
    <property type="evidence" value="ECO:0007669"/>
    <property type="project" value="InterPro"/>
</dbReference>
<name>A0A6B2LX63_9EUKA</name>
<evidence type="ECO:0000256" key="1">
    <source>
        <dbReference type="ARBA" id="ARBA00022741"/>
    </source>
</evidence>
<evidence type="ECO:0000313" key="3">
    <source>
        <dbReference type="EMBL" id="NDV41318.1"/>
    </source>
</evidence>
<dbReference type="SMART" id="SM00173">
    <property type="entry name" value="RAS"/>
    <property type="match status" value="1"/>
</dbReference>